<evidence type="ECO:0000313" key="2">
    <source>
        <dbReference type="WBParaSite" id="PgE160_g001_t06"/>
    </source>
</evidence>
<dbReference type="AlphaFoldDB" id="A0A915A1H0"/>
<dbReference type="WBParaSite" id="PgE160_g001_t09">
    <property type="protein sequence ID" value="PgE160_g001_t09"/>
    <property type="gene ID" value="PgE160_g001"/>
</dbReference>
<reference evidence="2 3" key="1">
    <citation type="submission" date="2022-11" db="UniProtKB">
        <authorList>
            <consortium name="WormBaseParasite"/>
        </authorList>
    </citation>
    <scope>IDENTIFICATION</scope>
</reference>
<evidence type="ECO:0000313" key="1">
    <source>
        <dbReference type="Proteomes" id="UP000887569"/>
    </source>
</evidence>
<protein>
    <submittedName>
        <fullName evidence="2 3">Uncharacterized protein</fullName>
    </submittedName>
</protein>
<dbReference type="Proteomes" id="UP000887569">
    <property type="component" value="Unplaced"/>
</dbReference>
<proteinExistence type="predicted"/>
<accession>A0A915A1H0</accession>
<dbReference type="WBParaSite" id="PgE160_g001_t06">
    <property type="protein sequence ID" value="PgE160_g001_t06"/>
    <property type="gene ID" value="PgE160_g001"/>
</dbReference>
<name>A0A915A1H0_PARUN</name>
<keyword evidence="1" id="KW-1185">Reference proteome</keyword>
<organism evidence="1 2">
    <name type="scientific">Parascaris univalens</name>
    <name type="common">Nematode worm</name>
    <dbReference type="NCBI Taxonomy" id="6257"/>
    <lineage>
        <taxon>Eukaryota</taxon>
        <taxon>Metazoa</taxon>
        <taxon>Ecdysozoa</taxon>
        <taxon>Nematoda</taxon>
        <taxon>Chromadorea</taxon>
        <taxon>Rhabditida</taxon>
        <taxon>Spirurina</taxon>
        <taxon>Ascaridomorpha</taxon>
        <taxon>Ascaridoidea</taxon>
        <taxon>Ascarididae</taxon>
        <taxon>Parascaris</taxon>
    </lineage>
</organism>
<sequence>MLPKFPSKTTGGSKRLSESEENFALGQTVAVAADNDVRFHRRWNRWRYKICHNSDSSRGNRSAGDRGCCKLQDLQLEQAKVIRFLWIVSESSWNICSVLRCSVDNLFSRVNPCLTAVEANSVYHLSE</sequence>
<evidence type="ECO:0000313" key="3">
    <source>
        <dbReference type="WBParaSite" id="PgE160_g001_t09"/>
    </source>
</evidence>